<evidence type="ECO:0000256" key="1">
    <source>
        <dbReference type="SAM" id="Coils"/>
    </source>
</evidence>
<sequence>MASKRERQPNWSISEITLLQELRTGGGPAPKPTSAVEEKFIEMMKDKPNFSGISCSFESTMPPVFEIGLVEKAKNMHAEIQSYLENYTERYNLPRANDVHLIPFLEPSVESSYSENQIDELVNFLCSKYPSLQDISSRDISSLIHNIVQFIVNYRQGGTPNGSFVESELDNSQQPCFSARVGDGQTGSVSSMFPESFTSIPRSSTDSTSSIALISLTEEFAVEEDASSSSIAKKPDGKRKRVSLGDLQTMQYEVLEKQRSQADLLTTKLKMEINREKLETKNLKLRNTKLRLEIRMFKTVCSE</sequence>
<dbReference type="EMBL" id="UYJE01000265">
    <property type="protein sequence ID" value="VDH91820.1"/>
    <property type="molecule type" value="Genomic_DNA"/>
</dbReference>
<feature type="coiled-coil region" evidence="1">
    <location>
        <begin position="268"/>
        <end position="295"/>
    </location>
</feature>
<dbReference type="AlphaFoldDB" id="A0A8B6BLR7"/>
<keyword evidence="3" id="KW-1185">Reference proteome</keyword>
<protein>
    <submittedName>
        <fullName evidence="2">Uncharacterized protein</fullName>
    </submittedName>
</protein>
<reference evidence="2" key="1">
    <citation type="submission" date="2018-11" db="EMBL/GenBank/DDBJ databases">
        <authorList>
            <person name="Alioto T."/>
            <person name="Alioto T."/>
        </authorList>
    </citation>
    <scope>NUCLEOTIDE SEQUENCE</scope>
</reference>
<evidence type="ECO:0000313" key="2">
    <source>
        <dbReference type="EMBL" id="VDH91820.1"/>
    </source>
</evidence>
<dbReference type="Proteomes" id="UP000596742">
    <property type="component" value="Unassembled WGS sequence"/>
</dbReference>
<dbReference type="OrthoDB" id="6174024at2759"/>
<organism evidence="2 3">
    <name type="scientific">Mytilus galloprovincialis</name>
    <name type="common">Mediterranean mussel</name>
    <dbReference type="NCBI Taxonomy" id="29158"/>
    <lineage>
        <taxon>Eukaryota</taxon>
        <taxon>Metazoa</taxon>
        <taxon>Spiralia</taxon>
        <taxon>Lophotrochozoa</taxon>
        <taxon>Mollusca</taxon>
        <taxon>Bivalvia</taxon>
        <taxon>Autobranchia</taxon>
        <taxon>Pteriomorphia</taxon>
        <taxon>Mytilida</taxon>
        <taxon>Mytiloidea</taxon>
        <taxon>Mytilidae</taxon>
        <taxon>Mytilinae</taxon>
        <taxon>Mytilus</taxon>
    </lineage>
</organism>
<name>A0A8B6BLR7_MYTGA</name>
<comment type="caution">
    <text evidence="2">The sequence shown here is derived from an EMBL/GenBank/DDBJ whole genome shotgun (WGS) entry which is preliminary data.</text>
</comment>
<proteinExistence type="predicted"/>
<keyword evidence="1" id="KW-0175">Coiled coil</keyword>
<evidence type="ECO:0000313" key="3">
    <source>
        <dbReference type="Proteomes" id="UP000596742"/>
    </source>
</evidence>
<accession>A0A8B6BLR7</accession>
<gene>
    <name evidence="2" type="ORF">MGAL_10B041755</name>
</gene>